<evidence type="ECO:0008006" key="5">
    <source>
        <dbReference type="Google" id="ProtNLM"/>
    </source>
</evidence>
<evidence type="ECO:0000256" key="2">
    <source>
        <dbReference type="SAM" id="MobiDB-lite"/>
    </source>
</evidence>
<keyword evidence="1" id="KW-0175">Coiled coil</keyword>
<feature type="region of interest" description="Disordered" evidence="2">
    <location>
        <begin position="66"/>
        <end position="96"/>
    </location>
</feature>
<sequence>MKTKKLICLAFPLMLLGVGCSSKDVAEEKKTGSPQVAESEKKDESKYTKDIIDPIYEEVDKIYKEGEESKNKKKTEENINSTIKEDDSSKKVMKEPVDKAARTLAEERESEDKDIIKEVNPPVTLKQYQKDIRTLTTQFENELHKIKPIYEKDKSFKTNKEELRNMVKATRAQGEKIENLKPPKEYDYFFQDIHDPMKVIKMALDEVLSGVNTDNMEKIEQGMVGLYSGLENLGMVLKSIDETE</sequence>
<dbReference type="EMBL" id="CP021062">
    <property type="protein sequence ID" value="ARP61430.1"/>
    <property type="molecule type" value="Genomic_DNA"/>
</dbReference>
<dbReference type="PROSITE" id="PS51257">
    <property type="entry name" value="PROKAR_LIPOPROTEIN"/>
    <property type="match status" value="1"/>
</dbReference>
<organism evidence="3 4">
    <name type="scientific">Bacillus thuringiensis</name>
    <dbReference type="NCBI Taxonomy" id="1428"/>
    <lineage>
        <taxon>Bacteria</taxon>
        <taxon>Bacillati</taxon>
        <taxon>Bacillota</taxon>
        <taxon>Bacilli</taxon>
        <taxon>Bacillales</taxon>
        <taxon>Bacillaceae</taxon>
        <taxon>Bacillus</taxon>
        <taxon>Bacillus cereus group</taxon>
    </lineage>
</organism>
<gene>
    <name evidence="3" type="ORF">CAB88_30990</name>
</gene>
<dbReference type="Proteomes" id="UP000194143">
    <property type="component" value="Plasmid poh1"/>
</dbReference>
<dbReference type="RefSeq" id="WP_000850409.1">
    <property type="nucleotide sequence ID" value="NZ_CP021062.1"/>
</dbReference>
<proteinExistence type="predicted"/>
<accession>A0A1W6WXZ1</accession>
<name>A0A1W6WXZ1_BACTU</name>
<evidence type="ECO:0000256" key="1">
    <source>
        <dbReference type="SAM" id="Coils"/>
    </source>
</evidence>
<keyword evidence="4" id="KW-1185">Reference proteome</keyword>
<geneLocation type="plasmid" evidence="3 4">
    <name>poh1</name>
</geneLocation>
<evidence type="ECO:0000313" key="4">
    <source>
        <dbReference type="Proteomes" id="UP000194143"/>
    </source>
</evidence>
<keyword evidence="3" id="KW-0614">Plasmid</keyword>
<dbReference type="GeneID" id="67469917"/>
<dbReference type="AlphaFoldDB" id="A0A1W6WXZ1"/>
<feature type="compositionally biased region" description="Basic and acidic residues" evidence="2">
    <location>
        <begin position="38"/>
        <end position="47"/>
    </location>
</feature>
<reference evidence="3 4" key="1">
    <citation type="submission" date="2017-04" db="EMBL/GenBank/DDBJ databases">
        <title>Complete Genome Sequence of Bacillus thuringiensis type Strain ATCC 10792.</title>
        <authorList>
            <person name="Oh D.-H."/>
            <person name="Park B.-J."/>
            <person name="Shuai W."/>
            <person name="Chelliah R."/>
        </authorList>
    </citation>
    <scope>NUCLEOTIDE SEQUENCE [LARGE SCALE GENOMIC DNA]</scope>
    <source>
        <strain evidence="3 4">ATCC 10792</strain>
        <plasmid evidence="3 4">poh1</plasmid>
    </source>
</reference>
<protein>
    <recommendedName>
        <fullName evidence="5">Lipoprotein</fullName>
    </recommendedName>
</protein>
<evidence type="ECO:0000313" key="3">
    <source>
        <dbReference type="EMBL" id="ARP61430.1"/>
    </source>
</evidence>
<feature type="coiled-coil region" evidence="1">
    <location>
        <begin position="125"/>
        <end position="180"/>
    </location>
</feature>
<feature type="region of interest" description="Disordered" evidence="2">
    <location>
        <begin position="24"/>
        <end position="47"/>
    </location>
</feature>